<proteinExistence type="predicted"/>
<gene>
    <name evidence="2" type="ORF">ITJ86_12430</name>
</gene>
<dbReference type="Gene3D" id="3.30.70.100">
    <property type="match status" value="1"/>
</dbReference>
<feature type="domain" description="BLUF" evidence="1">
    <location>
        <begin position="1"/>
        <end position="92"/>
    </location>
</feature>
<dbReference type="SUPFAM" id="SSF54975">
    <property type="entry name" value="Acylphosphatase/BLUF domain-like"/>
    <property type="match status" value="1"/>
</dbReference>
<dbReference type="Pfam" id="PF04940">
    <property type="entry name" value="BLUF"/>
    <property type="match status" value="1"/>
</dbReference>
<dbReference type="SMART" id="SM01034">
    <property type="entry name" value="BLUF"/>
    <property type="match status" value="1"/>
</dbReference>
<protein>
    <submittedName>
        <fullName evidence="2">BLUF domain-containing protein</fullName>
    </submittedName>
</protein>
<dbReference type="InterPro" id="IPR036046">
    <property type="entry name" value="Acylphosphatase-like_dom_sf"/>
</dbReference>
<dbReference type="Proteomes" id="UP000611215">
    <property type="component" value="Unassembled WGS sequence"/>
</dbReference>
<evidence type="ECO:0000313" key="3">
    <source>
        <dbReference type="Proteomes" id="UP000611215"/>
    </source>
</evidence>
<comment type="caution">
    <text evidence="2">The sequence shown here is derived from an EMBL/GenBank/DDBJ whole genome shotgun (WGS) entry which is preliminary data.</text>
</comment>
<keyword evidence="3" id="KW-1185">Reference proteome</keyword>
<sequence>MYQLNYHSKSIPGLTSKNLENILNEATSTNGERNITGCLIYHNESFVQILEGEKKDVLEVYNKIKEDKRHHSIMKLYENDVDRRSFIDWNMAYHKPDDQFIVQYVNNLLLLSKLSDNASNSLITFWGQVRRIIESGSLKQHASL</sequence>
<evidence type="ECO:0000259" key="1">
    <source>
        <dbReference type="PROSITE" id="PS50925"/>
    </source>
</evidence>
<dbReference type="InterPro" id="IPR007024">
    <property type="entry name" value="BLUF_domain"/>
</dbReference>
<dbReference type="EMBL" id="JADOET010000011">
    <property type="protein sequence ID" value="MBF8150710.1"/>
    <property type="molecule type" value="Genomic_DNA"/>
</dbReference>
<dbReference type="PROSITE" id="PS50925">
    <property type="entry name" value="BLUF"/>
    <property type="match status" value="1"/>
</dbReference>
<reference evidence="2 3" key="1">
    <citation type="submission" date="2020-11" db="EMBL/GenBank/DDBJ databases">
        <title>Winogradskyella marina sp. nov., isolated from marine sediment.</title>
        <authorList>
            <person name="Bo J."/>
            <person name="Wang S."/>
            <person name="Song X."/>
            <person name="Du Z."/>
        </authorList>
    </citation>
    <scope>NUCLEOTIDE SEQUENCE [LARGE SCALE GENOMIC DNA]</scope>
    <source>
        <strain evidence="2 3">F6397</strain>
    </source>
</reference>
<evidence type="ECO:0000313" key="2">
    <source>
        <dbReference type="EMBL" id="MBF8150710.1"/>
    </source>
</evidence>
<accession>A0ABS0EJR7</accession>
<dbReference type="RefSeq" id="WP_195871970.1">
    <property type="nucleotide sequence ID" value="NZ_JADOET010000011.1"/>
</dbReference>
<organism evidence="2 3">
    <name type="scientific">Winogradskyella marina</name>
    <dbReference type="NCBI Taxonomy" id="2785530"/>
    <lineage>
        <taxon>Bacteria</taxon>
        <taxon>Pseudomonadati</taxon>
        <taxon>Bacteroidota</taxon>
        <taxon>Flavobacteriia</taxon>
        <taxon>Flavobacteriales</taxon>
        <taxon>Flavobacteriaceae</taxon>
        <taxon>Winogradskyella</taxon>
    </lineage>
</organism>
<name>A0ABS0EJR7_9FLAO</name>